<dbReference type="InterPro" id="IPR018253">
    <property type="entry name" value="DnaJ_domain_CS"/>
</dbReference>
<dbReference type="PANTHER" id="PTHR44144">
    <property type="entry name" value="DNAJ HOMOLOG SUBFAMILY C MEMBER 9"/>
    <property type="match status" value="1"/>
</dbReference>
<evidence type="ECO:0000259" key="2">
    <source>
        <dbReference type="PROSITE" id="PS50076"/>
    </source>
</evidence>
<dbReference type="SUPFAM" id="SSF46565">
    <property type="entry name" value="Chaperone J-domain"/>
    <property type="match status" value="1"/>
</dbReference>
<sequence length="314" mass="35589">MARKAQSKPEPVEDPAAQEGTDAEEEDVSVTDPPTVEPYDVLQVPKTATSDEIKSAYRKLALKHHPDKAQPEDRESAHNKFQEIAFAYAILSDERRRKRYDVTGNTAESANIEDDDFKWADFFREQTAAMVNADMIEQVKREYQGGEEEKADVLAAYEEGEGDMDAVFESVMCSEVLADEERFRQMIDEAIGKGEVQAHEEYTKEGKKSRARRRANAKQEAQEAREYARELGVEDKLFGKKSATKKKAKKAEDDTDALQALIQQRQQSREQNFFDDLEAKYGGNAKKGKRKDMDEPSEEAFQKNAKKGKKSSKA</sequence>
<feature type="compositionally biased region" description="Basic and acidic residues" evidence="1">
    <location>
        <begin position="198"/>
        <end position="208"/>
    </location>
</feature>
<feature type="compositionally biased region" description="Basic residues" evidence="1">
    <location>
        <begin position="304"/>
        <end position="314"/>
    </location>
</feature>
<dbReference type="Pfam" id="PF00226">
    <property type="entry name" value="DnaJ"/>
    <property type="match status" value="1"/>
</dbReference>
<dbReference type="InterPro" id="IPR001623">
    <property type="entry name" value="DnaJ_domain"/>
</dbReference>
<feature type="region of interest" description="Disordered" evidence="1">
    <location>
        <begin position="264"/>
        <end position="314"/>
    </location>
</feature>
<dbReference type="GO" id="GO:0031072">
    <property type="term" value="F:heat shock protein binding"/>
    <property type="evidence" value="ECO:0007669"/>
    <property type="project" value="TreeGrafter"/>
</dbReference>
<dbReference type="CDD" id="cd06257">
    <property type="entry name" value="DnaJ"/>
    <property type="match status" value="1"/>
</dbReference>
<evidence type="ECO:0000256" key="1">
    <source>
        <dbReference type="SAM" id="MobiDB-lite"/>
    </source>
</evidence>
<feature type="compositionally biased region" description="Basic and acidic residues" evidence="1">
    <location>
        <begin position="220"/>
        <end position="229"/>
    </location>
</feature>
<dbReference type="EMBL" id="KN846951">
    <property type="protein sequence ID" value="KIV87010.1"/>
    <property type="molecule type" value="Genomic_DNA"/>
</dbReference>
<proteinExistence type="predicted"/>
<dbReference type="GO" id="GO:0005737">
    <property type="term" value="C:cytoplasm"/>
    <property type="evidence" value="ECO:0007669"/>
    <property type="project" value="TreeGrafter"/>
</dbReference>
<dbReference type="PANTHER" id="PTHR44144:SF1">
    <property type="entry name" value="DNAJ HOMOLOG SUBFAMILY C MEMBER 9"/>
    <property type="match status" value="1"/>
</dbReference>
<organism evidence="3 4">
    <name type="scientific">Exophiala sideris</name>
    <dbReference type="NCBI Taxonomy" id="1016849"/>
    <lineage>
        <taxon>Eukaryota</taxon>
        <taxon>Fungi</taxon>
        <taxon>Dikarya</taxon>
        <taxon>Ascomycota</taxon>
        <taxon>Pezizomycotina</taxon>
        <taxon>Eurotiomycetes</taxon>
        <taxon>Chaetothyriomycetidae</taxon>
        <taxon>Chaetothyriales</taxon>
        <taxon>Herpotrichiellaceae</taxon>
        <taxon>Exophiala</taxon>
    </lineage>
</organism>
<dbReference type="HOGENOM" id="CLU_055868_0_1_1"/>
<dbReference type="PRINTS" id="PR00625">
    <property type="entry name" value="JDOMAIN"/>
</dbReference>
<dbReference type="Proteomes" id="UP000053599">
    <property type="component" value="Unassembled WGS sequence"/>
</dbReference>
<dbReference type="SMART" id="SM00271">
    <property type="entry name" value="DnaJ"/>
    <property type="match status" value="1"/>
</dbReference>
<reference evidence="3 4" key="1">
    <citation type="submission" date="2015-01" db="EMBL/GenBank/DDBJ databases">
        <title>The Genome Sequence of Exophiala sideris CBS121828.</title>
        <authorList>
            <consortium name="The Broad Institute Genomics Platform"/>
            <person name="Cuomo C."/>
            <person name="de Hoog S."/>
            <person name="Gorbushina A."/>
            <person name="Stielow B."/>
            <person name="Teixiera M."/>
            <person name="Abouelleil A."/>
            <person name="Chapman S.B."/>
            <person name="Priest M."/>
            <person name="Young S.K."/>
            <person name="Wortman J."/>
            <person name="Nusbaum C."/>
            <person name="Birren B."/>
        </authorList>
    </citation>
    <scope>NUCLEOTIDE SEQUENCE [LARGE SCALE GENOMIC DNA]</scope>
    <source>
        <strain evidence="3 4">CBS 121828</strain>
    </source>
</reference>
<protein>
    <recommendedName>
        <fullName evidence="2">J domain-containing protein</fullName>
    </recommendedName>
</protein>
<dbReference type="PROSITE" id="PS50076">
    <property type="entry name" value="DNAJ_2"/>
    <property type="match status" value="1"/>
</dbReference>
<dbReference type="InterPro" id="IPR056453">
    <property type="entry name" value="HTH_DNAJC9"/>
</dbReference>
<dbReference type="AlphaFoldDB" id="A0A0D1WE45"/>
<dbReference type="PROSITE" id="PS00636">
    <property type="entry name" value="DNAJ_1"/>
    <property type="match status" value="1"/>
</dbReference>
<dbReference type="Gene3D" id="1.10.287.110">
    <property type="entry name" value="DnaJ domain"/>
    <property type="match status" value="1"/>
</dbReference>
<feature type="region of interest" description="Disordered" evidence="1">
    <location>
        <begin position="1"/>
        <end position="50"/>
    </location>
</feature>
<dbReference type="InterPro" id="IPR052594">
    <property type="entry name" value="J_domain-containing_protein"/>
</dbReference>
<accession>A0A0D1WE45</accession>
<dbReference type="OrthoDB" id="110024at2759"/>
<feature type="domain" description="J" evidence="2">
    <location>
        <begin position="37"/>
        <end position="104"/>
    </location>
</feature>
<name>A0A0D1WE45_9EURO</name>
<feature type="region of interest" description="Disordered" evidence="1">
    <location>
        <begin position="198"/>
        <end position="229"/>
    </location>
</feature>
<dbReference type="InterPro" id="IPR036869">
    <property type="entry name" value="J_dom_sf"/>
</dbReference>
<evidence type="ECO:0000313" key="4">
    <source>
        <dbReference type="Proteomes" id="UP000053599"/>
    </source>
</evidence>
<dbReference type="GO" id="GO:0005634">
    <property type="term" value="C:nucleus"/>
    <property type="evidence" value="ECO:0007669"/>
    <property type="project" value="TreeGrafter"/>
</dbReference>
<evidence type="ECO:0000313" key="3">
    <source>
        <dbReference type="EMBL" id="KIV87010.1"/>
    </source>
</evidence>
<dbReference type="Pfam" id="PF23302">
    <property type="entry name" value="HTH_DNAJC9"/>
    <property type="match status" value="1"/>
</dbReference>
<dbReference type="FunFam" id="1.10.287.110:FF:000110">
    <property type="entry name" value="DnaJ domain protein (AFU_orthologue AFUA_2G13210)"/>
    <property type="match status" value="1"/>
</dbReference>
<gene>
    <name evidence="3" type="ORF">PV11_02583</name>
</gene>